<dbReference type="Proteomes" id="UP000305948">
    <property type="component" value="Unassembled WGS sequence"/>
</dbReference>
<keyword evidence="4" id="KW-1185">Reference proteome</keyword>
<dbReference type="OrthoDB" id="3349377at2759"/>
<evidence type="ECO:0000256" key="1">
    <source>
        <dbReference type="SAM" id="Phobius"/>
    </source>
</evidence>
<dbReference type="EMBL" id="ML213526">
    <property type="protein sequence ID" value="TFK46894.1"/>
    <property type="molecule type" value="Genomic_DNA"/>
</dbReference>
<gene>
    <name evidence="3" type="ORF">OE88DRAFT_1666674</name>
</gene>
<sequence length="119" mass="13801">MPSSSGHTLHSALFDFPSMSRDNPEGQLVHEYVQFLSDMNMVKLFTVASAMWLAYDNILTLPREISHVWRAKWTIHRVLYIFLRIVALISMVFYLLVGLSTRLPAQVRAFCFGWDKYST</sequence>
<proteinExistence type="predicted"/>
<evidence type="ECO:0000259" key="2">
    <source>
        <dbReference type="Pfam" id="PF20151"/>
    </source>
</evidence>
<dbReference type="InterPro" id="IPR045340">
    <property type="entry name" value="DUF6533"/>
</dbReference>
<evidence type="ECO:0000313" key="3">
    <source>
        <dbReference type="EMBL" id="TFK46894.1"/>
    </source>
</evidence>
<keyword evidence="1" id="KW-0472">Membrane</keyword>
<reference evidence="3 4" key="1">
    <citation type="journal article" date="2019" name="Nat. Ecol. Evol.">
        <title>Megaphylogeny resolves global patterns of mushroom evolution.</title>
        <authorList>
            <person name="Varga T."/>
            <person name="Krizsan K."/>
            <person name="Foldi C."/>
            <person name="Dima B."/>
            <person name="Sanchez-Garcia M."/>
            <person name="Sanchez-Ramirez S."/>
            <person name="Szollosi G.J."/>
            <person name="Szarkandi J.G."/>
            <person name="Papp V."/>
            <person name="Albert L."/>
            <person name="Andreopoulos W."/>
            <person name="Angelini C."/>
            <person name="Antonin V."/>
            <person name="Barry K.W."/>
            <person name="Bougher N.L."/>
            <person name="Buchanan P."/>
            <person name="Buyck B."/>
            <person name="Bense V."/>
            <person name="Catcheside P."/>
            <person name="Chovatia M."/>
            <person name="Cooper J."/>
            <person name="Damon W."/>
            <person name="Desjardin D."/>
            <person name="Finy P."/>
            <person name="Geml J."/>
            <person name="Haridas S."/>
            <person name="Hughes K."/>
            <person name="Justo A."/>
            <person name="Karasinski D."/>
            <person name="Kautmanova I."/>
            <person name="Kiss B."/>
            <person name="Kocsube S."/>
            <person name="Kotiranta H."/>
            <person name="LaButti K.M."/>
            <person name="Lechner B.E."/>
            <person name="Liimatainen K."/>
            <person name="Lipzen A."/>
            <person name="Lukacs Z."/>
            <person name="Mihaltcheva S."/>
            <person name="Morgado L.N."/>
            <person name="Niskanen T."/>
            <person name="Noordeloos M.E."/>
            <person name="Ohm R.A."/>
            <person name="Ortiz-Santana B."/>
            <person name="Ovrebo C."/>
            <person name="Racz N."/>
            <person name="Riley R."/>
            <person name="Savchenko A."/>
            <person name="Shiryaev A."/>
            <person name="Soop K."/>
            <person name="Spirin V."/>
            <person name="Szebenyi C."/>
            <person name="Tomsovsky M."/>
            <person name="Tulloss R.E."/>
            <person name="Uehling J."/>
            <person name="Grigoriev I.V."/>
            <person name="Vagvolgyi C."/>
            <person name="Papp T."/>
            <person name="Martin F.M."/>
            <person name="Miettinen O."/>
            <person name="Hibbett D.S."/>
            <person name="Nagy L.G."/>
        </authorList>
    </citation>
    <scope>NUCLEOTIDE SEQUENCE [LARGE SCALE GENOMIC DNA]</scope>
    <source>
        <strain evidence="3 4">OMC1185</strain>
    </source>
</reference>
<keyword evidence="1" id="KW-1133">Transmembrane helix</keyword>
<accession>A0A5C3MNM8</accession>
<dbReference type="Pfam" id="PF20151">
    <property type="entry name" value="DUF6533"/>
    <property type="match status" value="1"/>
</dbReference>
<protein>
    <recommendedName>
        <fullName evidence="2">DUF6533 domain-containing protein</fullName>
    </recommendedName>
</protein>
<organism evidence="3 4">
    <name type="scientific">Heliocybe sulcata</name>
    <dbReference type="NCBI Taxonomy" id="5364"/>
    <lineage>
        <taxon>Eukaryota</taxon>
        <taxon>Fungi</taxon>
        <taxon>Dikarya</taxon>
        <taxon>Basidiomycota</taxon>
        <taxon>Agaricomycotina</taxon>
        <taxon>Agaricomycetes</taxon>
        <taxon>Gloeophyllales</taxon>
        <taxon>Gloeophyllaceae</taxon>
        <taxon>Heliocybe</taxon>
    </lineage>
</organism>
<evidence type="ECO:0000313" key="4">
    <source>
        <dbReference type="Proteomes" id="UP000305948"/>
    </source>
</evidence>
<dbReference type="AlphaFoldDB" id="A0A5C3MNM8"/>
<name>A0A5C3MNM8_9AGAM</name>
<feature type="transmembrane region" description="Helical" evidence="1">
    <location>
        <begin position="78"/>
        <end position="97"/>
    </location>
</feature>
<keyword evidence="1" id="KW-0812">Transmembrane</keyword>
<feature type="domain" description="DUF6533" evidence="2">
    <location>
        <begin position="45"/>
        <end position="89"/>
    </location>
</feature>